<evidence type="ECO:0000313" key="2">
    <source>
        <dbReference type="EMBL" id="CRZ06835.1"/>
    </source>
</evidence>
<evidence type="ECO:0000256" key="1">
    <source>
        <dbReference type="SAM" id="MobiDB-lite"/>
    </source>
</evidence>
<proteinExistence type="predicted"/>
<dbReference type="AlphaFoldDB" id="A0A0H5QY35"/>
<feature type="non-terminal residue" evidence="2">
    <location>
        <position position="132"/>
    </location>
</feature>
<organism evidence="2">
    <name type="scientific">Spongospora subterranea</name>
    <dbReference type="NCBI Taxonomy" id="70186"/>
    <lineage>
        <taxon>Eukaryota</taxon>
        <taxon>Sar</taxon>
        <taxon>Rhizaria</taxon>
        <taxon>Endomyxa</taxon>
        <taxon>Phytomyxea</taxon>
        <taxon>Plasmodiophorida</taxon>
        <taxon>Plasmodiophoridae</taxon>
        <taxon>Spongospora</taxon>
    </lineage>
</organism>
<dbReference type="EMBL" id="HACM01006393">
    <property type="protein sequence ID" value="CRZ06835.1"/>
    <property type="molecule type" value="Transcribed_RNA"/>
</dbReference>
<feature type="region of interest" description="Disordered" evidence="1">
    <location>
        <begin position="49"/>
        <end position="87"/>
    </location>
</feature>
<accession>A0A0H5QY35</accession>
<reference evidence="2" key="1">
    <citation type="submission" date="2015-04" db="EMBL/GenBank/DDBJ databases">
        <title>The genome sequence of the plant pathogenic Rhizarian Plasmodiophora brassicae reveals insights in its biotrophic life cycle and the origin of chitin synthesis.</title>
        <authorList>
            <person name="Schwelm A."/>
            <person name="Fogelqvist J."/>
            <person name="Knaust A."/>
            <person name="Julke S."/>
            <person name="Lilja T."/>
            <person name="Dhandapani V."/>
            <person name="Bonilla-Rosso G."/>
            <person name="Karlsson M."/>
            <person name="Shevchenko A."/>
            <person name="Choi S.R."/>
            <person name="Kim H.G."/>
            <person name="Park J.Y."/>
            <person name="Lim Y.P."/>
            <person name="Ludwig-Muller J."/>
            <person name="Dixelius C."/>
        </authorList>
    </citation>
    <scope>NUCLEOTIDE SEQUENCE</scope>
    <source>
        <tissue evidence="2">Potato root galls</tissue>
    </source>
</reference>
<name>A0A0H5QY35_9EUKA</name>
<protein>
    <submittedName>
        <fullName evidence="2">Uncharacterized protein</fullName>
    </submittedName>
</protein>
<sequence length="132" mass="14259">MIGNKVINVMQNKRMLYLADRRAGDIEWPGLTMALYCGQSDAANINRGIESNTNEEKHGDISNVSSNTGPKPSGPHIVVMEGSRSNPPSNSYVWGCFINDDSKGVGSGGQSSLLKRGDSCFNMMDQPPTCPH</sequence>